<dbReference type="CDD" id="cd02980">
    <property type="entry name" value="TRX_Fd_family"/>
    <property type="match status" value="1"/>
</dbReference>
<proteinExistence type="predicted"/>
<evidence type="ECO:0000313" key="1">
    <source>
        <dbReference type="EMBL" id="SUZ85071.1"/>
    </source>
</evidence>
<evidence type="ECO:0008006" key="2">
    <source>
        <dbReference type="Google" id="ProtNLM"/>
    </source>
</evidence>
<dbReference type="Gene3D" id="3.40.30.10">
    <property type="entry name" value="Glutaredoxin"/>
    <property type="match status" value="1"/>
</dbReference>
<accession>A0A381R041</accession>
<protein>
    <recommendedName>
        <fullName evidence="2">Ferredoxin</fullName>
    </recommendedName>
</protein>
<dbReference type="InterPro" id="IPR036249">
    <property type="entry name" value="Thioredoxin-like_sf"/>
</dbReference>
<name>A0A381R041_9ZZZZ</name>
<dbReference type="SUPFAM" id="SSF52833">
    <property type="entry name" value="Thioredoxin-like"/>
    <property type="match status" value="1"/>
</dbReference>
<reference evidence="1" key="1">
    <citation type="submission" date="2018-05" db="EMBL/GenBank/DDBJ databases">
        <authorList>
            <person name="Lanie J.A."/>
            <person name="Ng W.-L."/>
            <person name="Kazmierczak K.M."/>
            <person name="Andrzejewski T.M."/>
            <person name="Davidsen T.M."/>
            <person name="Wayne K.J."/>
            <person name="Tettelin H."/>
            <person name="Glass J.I."/>
            <person name="Rusch D."/>
            <person name="Podicherti R."/>
            <person name="Tsui H.-C.T."/>
            <person name="Winkler M.E."/>
        </authorList>
    </citation>
    <scope>NUCLEOTIDE SEQUENCE</scope>
</reference>
<gene>
    <name evidence="1" type="ORF">METZ01_LOCUS37925</name>
</gene>
<sequence length="110" mass="12649">MKYDKHIFICTNDRGDNSTRQSCGRCEGLEIRKEFVRLVNEYGLKGKVRANKSGCLDMCEEGPAVVIYPQGFWYLDVKKRNIHKIFHESVIGDKPVSDLVANKKQLDRAE</sequence>
<organism evidence="1">
    <name type="scientific">marine metagenome</name>
    <dbReference type="NCBI Taxonomy" id="408172"/>
    <lineage>
        <taxon>unclassified sequences</taxon>
        <taxon>metagenomes</taxon>
        <taxon>ecological metagenomes</taxon>
    </lineage>
</organism>
<dbReference type="EMBL" id="UINC01001619">
    <property type="protein sequence ID" value="SUZ85071.1"/>
    <property type="molecule type" value="Genomic_DNA"/>
</dbReference>
<dbReference type="AlphaFoldDB" id="A0A381R041"/>